<gene>
    <name evidence="1" type="ORF">H9626_13025</name>
</gene>
<dbReference type="Proteomes" id="UP000616346">
    <property type="component" value="Unassembled WGS sequence"/>
</dbReference>
<accession>A0ABR8VEE6</accession>
<dbReference type="RefSeq" id="WP_191710758.1">
    <property type="nucleotide sequence ID" value="NZ_JACSPQ010000019.1"/>
</dbReference>
<name>A0ABR8VEE6_9BACT</name>
<sequence length="319" mass="37607">MIDYIQATKHLSDKDRLFLGHCRLEAEYSSGWQKYWLQGCEKLEIWYNPSLNWMRLQGSIMYYWLGHNFTYDKKGFVAAIDHIIKILHISIWDAMIETFEYGVIMQVPKKPKEYIKRHSSIPSEKLTLNEKPKDKGNFRWWEDKNVCNKMYDAAQNIKKKQGLQRKEILKESGWNPERGFLKWEAHYLKPEILNHGKGLLLADLMKPYWENVFKEDLYVQYKRLIPMKSLITPTNKKDLSSADIVMLALAEAQINAGENLQEVKKMLYDKINAIPEGVLSKADKDSRKRQIKSLFDKLQESPESEWDLSEKLEKALKAE</sequence>
<evidence type="ECO:0000313" key="1">
    <source>
        <dbReference type="EMBL" id="MBD8003124.1"/>
    </source>
</evidence>
<evidence type="ECO:0000313" key="2">
    <source>
        <dbReference type="Proteomes" id="UP000616346"/>
    </source>
</evidence>
<comment type="caution">
    <text evidence="1">The sequence shown here is derived from an EMBL/GenBank/DDBJ whole genome shotgun (WGS) entry which is preliminary data.</text>
</comment>
<keyword evidence="2" id="KW-1185">Reference proteome</keyword>
<organism evidence="1 2">
    <name type="scientific">Phocaeicola faecium</name>
    <dbReference type="NCBI Taxonomy" id="2762213"/>
    <lineage>
        <taxon>Bacteria</taxon>
        <taxon>Pseudomonadati</taxon>
        <taxon>Bacteroidota</taxon>
        <taxon>Bacteroidia</taxon>
        <taxon>Bacteroidales</taxon>
        <taxon>Bacteroidaceae</taxon>
        <taxon>Phocaeicola</taxon>
    </lineage>
</organism>
<proteinExistence type="predicted"/>
<reference evidence="1 2" key="1">
    <citation type="submission" date="2020-08" db="EMBL/GenBank/DDBJ databases">
        <title>A Genomic Blueprint of the Chicken Gut Microbiome.</title>
        <authorList>
            <person name="Gilroy R."/>
            <person name="Ravi A."/>
            <person name="Getino M."/>
            <person name="Pursley I."/>
            <person name="Horton D.L."/>
            <person name="Alikhan N.-F."/>
            <person name="Baker D."/>
            <person name="Gharbi K."/>
            <person name="Hall N."/>
            <person name="Watson M."/>
            <person name="Adriaenssens E.M."/>
            <person name="Foster-Nyarko E."/>
            <person name="Jarju S."/>
            <person name="Secka A."/>
            <person name="Antonio M."/>
            <person name="Oren A."/>
            <person name="Chaudhuri R."/>
            <person name="La Ragione R.M."/>
            <person name="Hildebrand F."/>
            <person name="Pallen M.J."/>
        </authorList>
    </citation>
    <scope>NUCLEOTIDE SEQUENCE [LARGE SCALE GENOMIC DNA]</scope>
    <source>
        <strain evidence="1 2">Sa1YUN3</strain>
    </source>
</reference>
<dbReference type="EMBL" id="JACSPQ010000019">
    <property type="protein sequence ID" value="MBD8003124.1"/>
    <property type="molecule type" value="Genomic_DNA"/>
</dbReference>
<protein>
    <submittedName>
        <fullName evidence="1">Uncharacterized protein</fullName>
    </submittedName>
</protein>